<dbReference type="SUPFAM" id="SSF56672">
    <property type="entry name" value="DNA/RNA polymerases"/>
    <property type="match status" value="1"/>
</dbReference>
<reference evidence="2 3" key="1">
    <citation type="submission" date="2024-01" db="EMBL/GenBank/DDBJ databases">
        <title>The complete chloroplast genome sequence of Lithospermum erythrorhizon: insights into the phylogenetic relationship among Boraginaceae species and the maternal lineages of purple gromwells.</title>
        <authorList>
            <person name="Okada T."/>
            <person name="Watanabe K."/>
        </authorList>
    </citation>
    <scope>NUCLEOTIDE SEQUENCE [LARGE SCALE GENOMIC DNA]</scope>
</reference>
<evidence type="ECO:0000313" key="3">
    <source>
        <dbReference type="Proteomes" id="UP001454036"/>
    </source>
</evidence>
<dbReference type="EMBL" id="BAABME010003140">
    <property type="protein sequence ID" value="GAA0157588.1"/>
    <property type="molecule type" value="Genomic_DNA"/>
</dbReference>
<evidence type="ECO:0000259" key="1">
    <source>
        <dbReference type="Pfam" id="PF17919"/>
    </source>
</evidence>
<dbReference type="InterPro" id="IPR041577">
    <property type="entry name" value="RT_RNaseH_2"/>
</dbReference>
<dbReference type="InterPro" id="IPR043502">
    <property type="entry name" value="DNA/RNA_pol_sf"/>
</dbReference>
<name>A0AAV3Q2S8_LITER</name>
<gene>
    <name evidence="2" type="ORF">LIER_14827</name>
</gene>
<feature type="domain" description="Reverse transcriptase/retrotransposon-derived protein RNase H-like" evidence="1">
    <location>
        <begin position="48"/>
        <end position="118"/>
    </location>
</feature>
<comment type="caution">
    <text evidence="2">The sequence shown here is derived from an EMBL/GenBank/DDBJ whole genome shotgun (WGS) entry which is preliminary data.</text>
</comment>
<keyword evidence="3" id="KW-1185">Reference proteome</keyword>
<dbReference type="Proteomes" id="UP001454036">
    <property type="component" value="Unassembled WGS sequence"/>
</dbReference>
<accession>A0AAV3Q2S8</accession>
<dbReference type="Pfam" id="PF17919">
    <property type="entry name" value="RT_RNaseH_2"/>
    <property type="match status" value="1"/>
</dbReference>
<proteinExistence type="predicted"/>
<dbReference type="PANTHER" id="PTHR48475:SF2">
    <property type="entry name" value="RIBONUCLEASE H"/>
    <property type="match status" value="1"/>
</dbReference>
<dbReference type="PANTHER" id="PTHR48475">
    <property type="entry name" value="RIBONUCLEASE H"/>
    <property type="match status" value="1"/>
</dbReference>
<protein>
    <recommendedName>
        <fullName evidence="1">Reverse transcriptase/retrotransposon-derived protein RNase H-like domain-containing protein</fullName>
    </recommendedName>
</protein>
<dbReference type="InterPro" id="IPR043128">
    <property type="entry name" value="Rev_trsase/Diguanyl_cyclase"/>
</dbReference>
<dbReference type="AlphaFoldDB" id="A0AAV3Q2S8"/>
<dbReference type="Gene3D" id="3.30.70.270">
    <property type="match status" value="1"/>
</dbReference>
<organism evidence="2 3">
    <name type="scientific">Lithospermum erythrorhizon</name>
    <name type="common">Purple gromwell</name>
    <name type="synonym">Lithospermum officinale var. erythrorhizon</name>
    <dbReference type="NCBI Taxonomy" id="34254"/>
    <lineage>
        <taxon>Eukaryota</taxon>
        <taxon>Viridiplantae</taxon>
        <taxon>Streptophyta</taxon>
        <taxon>Embryophyta</taxon>
        <taxon>Tracheophyta</taxon>
        <taxon>Spermatophyta</taxon>
        <taxon>Magnoliopsida</taxon>
        <taxon>eudicotyledons</taxon>
        <taxon>Gunneridae</taxon>
        <taxon>Pentapetalae</taxon>
        <taxon>asterids</taxon>
        <taxon>lamiids</taxon>
        <taxon>Boraginales</taxon>
        <taxon>Boraginaceae</taxon>
        <taxon>Boraginoideae</taxon>
        <taxon>Lithospermeae</taxon>
        <taxon>Lithospermum</taxon>
    </lineage>
</organism>
<evidence type="ECO:0000313" key="2">
    <source>
        <dbReference type="EMBL" id="GAA0157588.1"/>
    </source>
</evidence>
<sequence>MEPPKSYKEVQKLTGCLAALNRFISKSGERNLPFFKNLRRMSQERFTWDEESNKAFAELKEYLSSPQLLSRPESGETLQLYLAISNVAVSSVLIREGEGTERPIYYVSRVLRGAEERAPLQAPMHQMEEGTDPQGFEWSLHVDRARNDKGAGAGPAYEEVSVRSITSVGFEDWRTPIIQYLKSKLLPADKCDAFQCLGNAPQQPVCTLTSVVSPILFAMWGIDLVGKLPKAKRGVEFAIVATDYFNNLVYGIEAVLPVEVGLPTYRQAGFDEERNDQRLLEALNFMDELRDQAFPKWDGPYRIKRILGPGTYELEDLDDKPIMRTWHAFHLSKYYM</sequence>